<dbReference type="Pfam" id="PF13478">
    <property type="entry name" value="XdhC_C"/>
    <property type="match status" value="1"/>
</dbReference>
<dbReference type="Pfam" id="PF02625">
    <property type="entry name" value="XdhC_CoxI"/>
    <property type="match status" value="1"/>
</dbReference>
<evidence type="ECO:0000259" key="1">
    <source>
        <dbReference type="Pfam" id="PF02625"/>
    </source>
</evidence>
<evidence type="ECO:0000313" key="3">
    <source>
        <dbReference type="EMBL" id="VVD61112.1"/>
    </source>
</evidence>
<dbReference type="InterPro" id="IPR003777">
    <property type="entry name" value="XdhC_CoxI"/>
</dbReference>
<keyword evidence="4" id="KW-1185">Reference proteome</keyword>
<dbReference type="EMBL" id="CABPSG010000001">
    <property type="protein sequence ID" value="VVD61112.1"/>
    <property type="molecule type" value="Genomic_DNA"/>
</dbReference>
<name>A0ABY6VLI5_9BURK</name>
<evidence type="ECO:0000313" key="4">
    <source>
        <dbReference type="Proteomes" id="UP000405357"/>
    </source>
</evidence>
<comment type="caution">
    <text evidence="3">The sequence shown here is derived from an EMBL/GenBank/DDBJ whole genome shotgun (WGS) entry which is preliminary data.</text>
</comment>
<accession>A0ABY6VLI5</accession>
<proteinExistence type="predicted"/>
<organism evidence="3 4">
    <name type="scientific">Pandoraea soli</name>
    <dbReference type="NCBI Taxonomy" id="2508293"/>
    <lineage>
        <taxon>Bacteria</taxon>
        <taxon>Pseudomonadati</taxon>
        <taxon>Pseudomonadota</taxon>
        <taxon>Betaproteobacteria</taxon>
        <taxon>Burkholderiales</taxon>
        <taxon>Burkholderiaceae</taxon>
        <taxon>Pandoraea</taxon>
    </lineage>
</organism>
<dbReference type="InterPro" id="IPR052698">
    <property type="entry name" value="MoCofactor_Util/Proc"/>
</dbReference>
<dbReference type="Proteomes" id="UP000405357">
    <property type="component" value="Unassembled WGS sequence"/>
</dbReference>
<dbReference type="PANTHER" id="PTHR30388">
    <property type="entry name" value="ALDEHYDE OXIDOREDUCTASE MOLYBDENUM COFACTOR ASSEMBLY PROTEIN"/>
    <property type="match status" value="1"/>
</dbReference>
<gene>
    <name evidence="3" type="primary">pucA_1</name>
    <name evidence="3" type="ORF">PSO31014_00104</name>
</gene>
<dbReference type="GO" id="GO:0004854">
    <property type="term" value="F:xanthine dehydrogenase activity"/>
    <property type="evidence" value="ECO:0007669"/>
    <property type="project" value="UniProtKB-EC"/>
</dbReference>
<keyword evidence="3" id="KW-0560">Oxidoreductase</keyword>
<reference evidence="3 4" key="1">
    <citation type="submission" date="2019-08" db="EMBL/GenBank/DDBJ databases">
        <authorList>
            <person name="Peeters C."/>
        </authorList>
    </citation>
    <scope>NUCLEOTIDE SEQUENCE [LARGE SCALE GENOMIC DNA]</scope>
    <source>
        <strain evidence="3 4">LMG 31014</strain>
    </source>
</reference>
<dbReference type="InterPro" id="IPR027051">
    <property type="entry name" value="XdhC_Rossmann_dom"/>
</dbReference>
<dbReference type="Gene3D" id="3.40.50.720">
    <property type="entry name" value="NAD(P)-binding Rossmann-like Domain"/>
    <property type="match status" value="1"/>
</dbReference>
<protein>
    <submittedName>
        <fullName evidence="3">Xanthine dehydrogenase subunit A</fullName>
        <ecNumber evidence="3">1.17.1.4</ecNumber>
    </submittedName>
</protein>
<dbReference type="PANTHER" id="PTHR30388:SF4">
    <property type="entry name" value="MOLYBDENUM COFACTOR INSERTION CHAPERONE PAOD"/>
    <property type="match status" value="1"/>
</dbReference>
<evidence type="ECO:0000259" key="2">
    <source>
        <dbReference type="Pfam" id="PF13478"/>
    </source>
</evidence>
<sequence>MGLNHLAYTKIMDNIDLEVLKTAVQWSESGAYTLLATVVRTWGSAPRRVGSLMTIREDGHVKGSISGGCIEDDLIQKISTGEYRDRKPRVLTYGLSADEAHRFGLPCGGTLQFVLEPVCAQSRLPELLQVLQRQELVTRKLNLDTGVVSLTPGAQVPALRFDEHCLTAVHGPRYRLIIVGAAQVSRYVAAMAKSLDYQVVVCDPREEYLDEWDVEGVELSREMPDDLLIRLQLDARSAVLTLTHDPKLDDMALLEALISPAFYVGAIGSRANNEKRRERLALFDISEAEIARLHGPVGMHLGARTPPEIAIAILAEMTAIRNGVPVLQIHETRHAHRLASPEGCAA</sequence>
<dbReference type="EC" id="1.17.1.4" evidence="3"/>
<feature type="domain" description="XdhC Rossmann" evidence="2">
    <location>
        <begin position="176"/>
        <end position="317"/>
    </location>
</feature>
<feature type="domain" description="XdhC- CoxI" evidence="1">
    <location>
        <begin position="26"/>
        <end position="94"/>
    </location>
</feature>